<evidence type="ECO:0000313" key="3">
    <source>
        <dbReference type="Proteomes" id="UP001596496"/>
    </source>
</evidence>
<feature type="transmembrane region" description="Helical" evidence="1">
    <location>
        <begin position="40"/>
        <end position="58"/>
    </location>
</feature>
<keyword evidence="1" id="KW-0472">Membrane</keyword>
<organism evidence="2 3">
    <name type="scientific">Sphaerisporangium rhizosphaerae</name>
    <dbReference type="NCBI Taxonomy" id="2269375"/>
    <lineage>
        <taxon>Bacteria</taxon>
        <taxon>Bacillati</taxon>
        <taxon>Actinomycetota</taxon>
        <taxon>Actinomycetes</taxon>
        <taxon>Streptosporangiales</taxon>
        <taxon>Streptosporangiaceae</taxon>
        <taxon>Sphaerisporangium</taxon>
    </lineage>
</organism>
<reference evidence="3" key="1">
    <citation type="journal article" date="2019" name="Int. J. Syst. Evol. Microbiol.">
        <title>The Global Catalogue of Microorganisms (GCM) 10K type strain sequencing project: providing services to taxonomists for standard genome sequencing and annotation.</title>
        <authorList>
            <consortium name="The Broad Institute Genomics Platform"/>
            <consortium name="The Broad Institute Genome Sequencing Center for Infectious Disease"/>
            <person name="Wu L."/>
            <person name="Ma J."/>
        </authorList>
    </citation>
    <scope>NUCLEOTIDE SEQUENCE [LARGE SCALE GENOMIC DNA]</scope>
    <source>
        <strain evidence="3">CECT 7649</strain>
    </source>
</reference>
<proteinExistence type="predicted"/>
<accession>A0ABW2P2V9</accession>
<gene>
    <name evidence="2" type="ORF">ACFQSB_11595</name>
</gene>
<comment type="caution">
    <text evidence="2">The sequence shown here is derived from an EMBL/GenBank/DDBJ whole genome shotgun (WGS) entry which is preliminary data.</text>
</comment>
<name>A0ABW2P2V9_9ACTN</name>
<dbReference type="RefSeq" id="WP_380826204.1">
    <property type="nucleotide sequence ID" value="NZ_JBHTCG010000006.1"/>
</dbReference>
<sequence length="87" mass="9085">MTGYGDSAPLVWGVLAAVLAEDKDGLDALLAPLGRDELDFVLTGLIGVVGGMLVNLIRRDGHDEQAARRIALDMVRAAALDAASEDP</sequence>
<keyword evidence="1" id="KW-1133">Transmembrane helix</keyword>
<protein>
    <submittedName>
        <fullName evidence="2">Uncharacterized protein</fullName>
    </submittedName>
</protein>
<evidence type="ECO:0000313" key="2">
    <source>
        <dbReference type="EMBL" id="MFC7382851.1"/>
    </source>
</evidence>
<dbReference type="EMBL" id="JBHTCG010000006">
    <property type="protein sequence ID" value="MFC7382851.1"/>
    <property type="molecule type" value="Genomic_DNA"/>
</dbReference>
<keyword evidence="1" id="KW-0812">Transmembrane</keyword>
<dbReference type="Proteomes" id="UP001596496">
    <property type="component" value="Unassembled WGS sequence"/>
</dbReference>
<keyword evidence="3" id="KW-1185">Reference proteome</keyword>
<evidence type="ECO:0000256" key="1">
    <source>
        <dbReference type="SAM" id="Phobius"/>
    </source>
</evidence>